<dbReference type="SUPFAM" id="SSF50118">
    <property type="entry name" value="Cell growth inhibitor/plasmid maintenance toxic component"/>
    <property type="match status" value="1"/>
</dbReference>
<evidence type="ECO:0000256" key="1">
    <source>
        <dbReference type="ARBA" id="ARBA00007521"/>
    </source>
</evidence>
<protein>
    <submittedName>
        <fullName evidence="3">Transcriptional regulator, PemK family</fullName>
    </submittedName>
</protein>
<dbReference type="Gene3D" id="2.30.30.110">
    <property type="match status" value="1"/>
</dbReference>
<name>A0A101FG36_9THEO</name>
<evidence type="ECO:0000313" key="3">
    <source>
        <dbReference type="EMBL" id="KUK36378.1"/>
    </source>
</evidence>
<dbReference type="PANTHER" id="PTHR33988">
    <property type="entry name" value="ENDORIBONUCLEASE MAZF-RELATED"/>
    <property type="match status" value="1"/>
</dbReference>
<dbReference type="GO" id="GO:0016075">
    <property type="term" value="P:rRNA catabolic process"/>
    <property type="evidence" value="ECO:0007669"/>
    <property type="project" value="TreeGrafter"/>
</dbReference>
<dbReference type="InterPro" id="IPR011067">
    <property type="entry name" value="Plasmid_toxin/cell-grow_inhib"/>
</dbReference>
<dbReference type="InterPro" id="IPR003477">
    <property type="entry name" value="PemK-like"/>
</dbReference>
<comment type="caution">
    <text evidence="3">The sequence shown here is derived from an EMBL/GenBank/DDBJ whole genome shotgun (WGS) entry which is preliminary data.</text>
</comment>
<accession>A0A101FG36</accession>
<dbReference type="GO" id="GO:0006402">
    <property type="term" value="P:mRNA catabolic process"/>
    <property type="evidence" value="ECO:0007669"/>
    <property type="project" value="TreeGrafter"/>
</dbReference>
<dbReference type="AlphaFoldDB" id="A0A101FG36"/>
<sequence length="153" mass="17283">MIVEGNGFTIERGDIYLIELNGAAGEKIRQPVLVIQNDVGNRFCQSVIVVPLFPNLRLKHLLLGVMIKAGGGNGLATDHIALFTQIRTIDKSFFHRDNYLGQLDRMVMRRVDEAIKLSLGLSTVQRLQTKQQLSKKWRMLTNPEGKSPERRSI</sequence>
<comment type="similarity">
    <text evidence="1">Belongs to the PemK/MazF family.</text>
</comment>
<dbReference type="OMA" id="HRDNYLG"/>
<dbReference type="Proteomes" id="UP000053326">
    <property type="component" value="Unassembled WGS sequence"/>
</dbReference>
<reference evidence="4" key="1">
    <citation type="journal article" date="2015" name="MBio">
        <title>Genome-Resolved Metagenomic Analysis Reveals Roles for Candidate Phyla and Other Microbial Community Members in Biogeochemical Transformations in Oil Reservoirs.</title>
        <authorList>
            <person name="Hu P."/>
            <person name="Tom L."/>
            <person name="Singh A."/>
            <person name="Thomas B.C."/>
            <person name="Baker B.J."/>
            <person name="Piceno Y.M."/>
            <person name="Andersen G.L."/>
            <person name="Banfield J.F."/>
        </authorList>
    </citation>
    <scope>NUCLEOTIDE SEQUENCE [LARGE SCALE GENOMIC DNA]</scope>
</reference>
<evidence type="ECO:0000256" key="2">
    <source>
        <dbReference type="ARBA" id="ARBA00022649"/>
    </source>
</evidence>
<proteinExistence type="inferred from homology"/>
<dbReference type="GO" id="GO:0004521">
    <property type="term" value="F:RNA endonuclease activity"/>
    <property type="evidence" value="ECO:0007669"/>
    <property type="project" value="TreeGrafter"/>
</dbReference>
<gene>
    <name evidence="3" type="ORF">XD66_0917</name>
</gene>
<organism evidence="3 4">
    <name type="scientific">Thermacetogenium phaeum</name>
    <dbReference type="NCBI Taxonomy" id="85874"/>
    <lineage>
        <taxon>Bacteria</taxon>
        <taxon>Bacillati</taxon>
        <taxon>Bacillota</taxon>
        <taxon>Clostridia</taxon>
        <taxon>Thermoanaerobacterales</taxon>
        <taxon>Thermoanaerobacteraceae</taxon>
        <taxon>Thermacetogenium</taxon>
    </lineage>
</organism>
<dbReference type="PANTHER" id="PTHR33988:SF2">
    <property type="entry name" value="ENDORIBONUCLEASE MAZF"/>
    <property type="match status" value="1"/>
</dbReference>
<keyword evidence="2" id="KW-1277">Toxin-antitoxin system</keyword>
<evidence type="ECO:0000313" key="4">
    <source>
        <dbReference type="Proteomes" id="UP000053326"/>
    </source>
</evidence>
<dbReference type="GO" id="GO:0003677">
    <property type="term" value="F:DNA binding"/>
    <property type="evidence" value="ECO:0007669"/>
    <property type="project" value="InterPro"/>
</dbReference>
<dbReference type="EMBL" id="LGFO01000106">
    <property type="protein sequence ID" value="KUK36378.1"/>
    <property type="molecule type" value="Genomic_DNA"/>
</dbReference>
<dbReference type="Pfam" id="PF02452">
    <property type="entry name" value="PemK_toxin"/>
    <property type="match status" value="1"/>
</dbReference>